<dbReference type="AlphaFoldDB" id="A0A7K4ML44"/>
<gene>
    <name evidence="1" type="ORF">HX850_03320</name>
</gene>
<name>A0A7K4ML44_9ARCH</name>
<dbReference type="EMBL" id="JACATK010000013">
    <property type="protein sequence ID" value="NWJ29928.1"/>
    <property type="molecule type" value="Genomic_DNA"/>
</dbReference>
<sequence>MAKTIYDVKTVVLRKNIDEKEAMNIVEEKKTKPFKSLLSRPKNEDIHVHSLKLYYECILMVSGKYIADYYRKATHSISVDSNVNEIVLGDGIFPVRSKSGFTKAFGGKRGKNKVDLKLEEHVFVEEEDELIFDHHGNELKFPFKINSKTIENYPKRLLEKNELNVKKPELTYAAAISKLQFQLKKPIEADVRNINDEFVLREITEVYVPIFEARLIGPKKKVGIIRIDAVRKKIL</sequence>
<evidence type="ECO:0000313" key="2">
    <source>
        <dbReference type="Proteomes" id="UP000568446"/>
    </source>
</evidence>
<reference evidence="1 2" key="1">
    <citation type="journal article" date="2019" name="Environ. Microbiol.">
        <title>Genomics insights into ecotype formation of ammonia-oxidizing archaea in the deep ocean.</title>
        <authorList>
            <person name="Wang Y."/>
            <person name="Huang J.M."/>
            <person name="Cui G.J."/>
            <person name="Nunoura T."/>
            <person name="Takaki Y."/>
            <person name="Li W.L."/>
            <person name="Li J."/>
            <person name="Gao Z.M."/>
            <person name="Takai K."/>
            <person name="Zhang A.Q."/>
            <person name="Stepanauskas R."/>
        </authorList>
    </citation>
    <scope>NUCLEOTIDE SEQUENCE [LARGE SCALE GENOMIC DNA]</scope>
    <source>
        <strain evidence="1 2">C4</strain>
    </source>
</reference>
<dbReference type="Proteomes" id="UP000568446">
    <property type="component" value="Unassembled WGS sequence"/>
</dbReference>
<organism evidence="1 2">
    <name type="scientific">Marine Group I thaumarchaeote</name>
    <dbReference type="NCBI Taxonomy" id="2511932"/>
    <lineage>
        <taxon>Archaea</taxon>
        <taxon>Nitrososphaerota</taxon>
        <taxon>Marine Group I</taxon>
    </lineage>
</organism>
<evidence type="ECO:0000313" key="1">
    <source>
        <dbReference type="EMBL" id="NWJ29928.1"/>
    </source>
</evidence>
<accession>A0A7K4ML44</accession>
<comment type="caution">
    <text evidence="1">The sequence shown here is derived from an EMBL/GenBank/DDBJ whole genome shotgun (WGS) entry which is preliminary data.</text>
</comment>
<proteinExistence type="predicted"/>
<protein>
    <submittedName>
        <fullName evidence="1">Uncharacterized protein</fullName>
    </submittedName>
</protein>